<organism evidence="1 2">
    <name type="scientific">Paenibacillus filicis</name>
    <dbReference type="NCBI Taxonomy" id="669464"/>
    <lineage>
        <taxon>Bacteria</taxon>
        <taxon>Bacillati</taxon>
        <taxon>Bacillota</taxon>
        <taxon>Bacilli</taxon>
        <taxon>Bacillales</taxon>
        <taxon>Paenibacillaceae</taxon>
        <taxon>Paenibacillus</taxon>
    </lineage>
</organism>
<dbReference type="Pfam" id="PF13620">
    <property type="entry name" value="CarboxypepD_reg"/>
    <property type="match status" value="1"/>
</dbReference>
<keyword evidence="2" id="KW-1185">Reference proteome</keyword>
<dbReference type="InterPro" id="IPR011990">
    <property type="entry name" value="TPR-like_helical_dom_sf"/>
</dbReference>
<dbReference type="EMBL" id="JBBPCC010000008">
    <property type="protein sequence ID" value="MEK8129115.1"/>
    <property type="molecule type" value="Genomic_DNA"/>
</dbReference>
<sequence length="750" mass="84320">MKVRVKVKHLVLGLLSASLLYVLFLFAVPQLQRYLDRQAVLNGTFSDKETLFHTLEAAQPGKGRWELIKSAIIERGDDSIVQRYQVYVGPDYSSSAGENEGGVPELTGDEKRPYLEEYVEHGPVDGYLVRATRQLVLYYDGKLEPERAEKALVAAEHRMAGRPTDLRWKELQLDRAKLYASAGQPERGLKLLDELTGNLKDMESYDSFVNVKIADLRVRLLGQLGQIPQALEEVERRLSSQQDTHPQLQTGNSPVQIDQLQMLKSRLEQAVVKGQQGLAVVSGTIKRSDGKPLTGAGVFLRERGTASRSVQPEDPYQTVTDAEGRFTFSGVLPDSYQLQLGLRFEQIDGWTWPVPNHEWIDVKGAEKVNRDIILQPLMKLIAPVDQQVITGDYVRFEWEPVAGAAFYNLSGKVQLSDGTIGSVLAMNIGATQADILVEKLYNHPFGVSYKMAEQGQEPKPDPIPILGFANPENRFSWSVEAFDASGRLLTRSDGYRLQEKTMGKLPFFYLQQRKLTAADRLLLDGKFEEAMRAYGQALEIDASDLHALRMLVRLYEVEASRQRQGGIPEEALPYVKRLVELSPASHYVFMLLEDSLKKRQWADADHYHAWLAEVGETGSYSDSIYAIGLLRQGKLQEASRLLRTALEQDDSHRFVGVYLAVQLYLTESLPDALALADQFPERSFGQQRPVWSALLQALHEEDQASSGYMEELKAKLAWFFADDAAQMDAWSPPAGQGAIMTFLQELRKVR</sequence>
<dbReference type="SUPFAM" id="SSF49452">
    <property type="entry name" value="Starch-binding domain-like"/>
    <property type="match status" value="1"/>
</dbReference>
<accession>A0ABU9DJS9</accession>
<evidence type="ECO:0000313" key="1">
    <source>
        <dbReference type="EMBL" id="MEK8129115.1"/>
    </source>
</evidence>
<dbReference type="Gene3D" id="1.25.40.10">
    <property type="entry name" value="Tetratricopeptide repeat domain"/>
    <property type="match status" value="1"/>
</dbReference>
<dbReference type="Proteomes" id="UP001469365">
    <property type="component" value="Unassembled WGS sequence"/>
</dbReference>
<evidence type="ECO:0000313" key="2">
    <source>
        <dbReference type="Proteomes" id="UP001469365"/>
    </source>
</evidence>
<proteinExistence type="predicted"/>
<protein>
    <submittedName>
        <fullName evidence="1">Carboxypeptidase regulatory-like domain-containing protein</fullName>
    </submittedName>
</protein>
<reference evidence="1 2" key="1">
    <citation type="submission" date="2024-04" db="EMBL/GenBank/DDBJ databases">
        <title>draft genome sequnece of Paenibacillus filicis.</title>
        <authorList>
            <person name="Kim D.-U."/>
        </authorList>
    </citation>
    <scope>NUCLEOTIDE SEQUENCE [LARGE SCALE GENOMIC DNA]</scope>
    <source>
        <strain evidence="1 2">KACC14197</strain>
    </source>
</reference>
<gene>
    <name evidence="1" type="ORF">WMW72_14515</name>
</gene>
<dbReference type="SUPFAM" id="SSF48452">
    <property type="entry name" value="TPR-like"/>
    <property type="match status" value="1"/>
</dbReference>
<name>A0ABU9DJS9_9BACL</name>
<comment type="caution">
    <text evidence="1">The sequence shown here is derived from an EMBL/GenBank/DDBJ whole genome shotgun (WGS) entry which is preliminary data.</text>
</comment>
<dbReference type="InterPro" id="IPR013784">
    <property type="entry name" value="Carb-bd-like_fold"/>
</dbReference>
<dbReference type="RefSeq" id="WP_341416208.1">
    <property type="nucleotide sequence ID" value="NZ_JBBPCC010000008.1"/>
</dbReference>